<feature type="region of interest" description="Disordered" evidence="1">
    <location>
        <begin position="841"/>
        <end position="868"/>
    </location>
</feature>
<evidence type="ECO:0000256" key="1">
    <source>
        <dbReference type="SAM" id="MobiDB-lite"/>
    </source>
</evidence>
<feature type="region of interest" description="Disordered" evidence="1">
    <location>
        <begin position="632"/>
        <end position="683"/>
    </location>
</feature>
<feature type="region of interest" description="Disordered" evidence="1">
    <location>
        <begin position="463"/>
        <end position="504"/>
    </location>
</feature>
<keyword evidence="3" id="KW-0808">Transferase</keyword>
<dbReference type="InterPro" id="IPR051744">
    <property type="entry name" value="AP2_assoc_SerThr_kinase"/>
</dbReference>
<sequence>MKKIFSKFEKNEKLENATNKESSNYIGKVFTVGRSTVTVEDILAEGGFAMVFLAKSNNGSARYALKRMYVNNDYDLNVAKREIQIASNLNGHKNIIGYIDSSISHTGNGVYEVLLLMPFCKNHMLAMMNARLQSGFTELEVLQIFCDICEAMSRLHHCQTPIIHRDIKVENILQNDAGNYVLCDFGSATAKILNPNVQGVTAVEEEIKKYTTLSYRAPEMVDLYAGKNITTKADIWALGCCLYKMCFFALPFGESTLAIQSGNFVIPDNSKYSRGLHKLIRYMLEPDMERRPNIYQVSQIAFALAGRDNPVQNLHKLPAPSLDSLPDPHFEADQKRSSAAQTSVKTPKTSSVLVSESGTSVAPRQRPKASASHAAAPGQLPIALPPSPSPRNTLSSPIPGAAPEVVPNEVFTAQFSTAFPQNDEAAVQQKSNTGGKVDKAEHLDSLFQTNYPDPFRELASEVAEPGSGRASGGGGASCESLPTTSNQDVMGPLVGTPTKPPQMLVTPKVGHRRNMSDTSAFNKVYASETSQFLAPFDTSGKNRQDSTSPIAAIGVNFSSEQNMHFTSSVTTTTTKQHPTDLSLSSPITEKLKGGSEKITKNMATWNPFEDSFSQMTEDHIFGAEFDKIRHQGSQSSLNNQVKTPPGQNNPGPTSSASGSGVISRVESEEKCTVEDDPFGSAPFSLPVALREKARAVAATTKKSGARAKRWTLQSDVAGSPCEIKASLLMMDTESGDDASMPRRENGDEGSDNEEAEKSFNRLPLQDRTKYEKLKSNYVTSDDSDTEFSMAGGETVKRISFKQIVAGNIQEKLVNVYQKVDKNHLSKVQIVRKLKAARKTKGKEVECKETSSGRTEDDDDKDSIGSASDLRADDMIDEFEVKAAPDVRNRVRCQELEDAISESIKTCGSSAYHAECESVTTHEDDVSRVVSARKKIIKKRRELHPEDQLSPAEEEDDNIHKYGDRPLLLDDELDYDSENGGETSPGGVDKEEEEVDVFAMAPFKPPPALAKSKLPTKRNLFPKLSPSVVTPETIPEDDFLRLNAPMKTKMITSTPQKPPTLDQFNEVSFNPGTASIQSVSNYGVVTVLNSIPPPPVQPTEPEILAPAVSKKDLFGSEPFPVQTQTTQSFPAAFPGGCQSFQEPLKSVVHIETNNNQPSALVTVNNTIVVNRVTDSIQRFPAPKMLDTLLPIADNEYVKFSSDEGQNLEECELESGIAKSKSEKKSSKFPYLKDKTKSKSTEKIKKTKETVKKVSLAEESIGSSAFNYQSLKRGVKSGFSNMSFEDFPSDQESEGANASAKVTPFEVVRNEKMILEAEKKFGSLKRRSHPFS</sequence>
<dbReference type="PANTHER" id="PTHR47907">
    <property type="entry name" value="PROTEIN KINASE DOMAIN-CONTAINING PROTEIN"/>
    <property type="match status" value="1"/>
</dbReference>
<feature type="compositionally biased region" description="Acidic residues" evidence="1">
    <location>
        <begin position="968"/>
        <end position="978"/>
    </location>
</feature>
<feature type="region of interest" description="Disordered" evidence="1">
    <location>
        <begin position="567"/>
        <end position="587"/>
    </location>
</feature>
<organism evidence="3">
    <name type="scientific">Phlebotomus kandelakii</name>
    <dbReference type="NCBI Taxonomy" id="1109342"/>
    <lineage>
        <taxon>Eukaryota</taxon>
        <taxon>Metazoa</taxon>
        <taxon>Ecdysozoa</taxon>
        <taxon>Arthropoda</taxon>
        <taxon>Hexapoda</taxon>
        <taxon>Insecta</taxon>
        <taxon>Pterygota</taxon>
        <taxon>Neoptera</taxon>
        <taxon>Endopterygota</taxon>
        <taxon>Diptera</taxon>
        <taxon>Nematocera</taxon>
        <taxon>Psychodoidea</taxon>
        <taxon>Psychodidae</taxon>
        <taxon>Phlebotomus</taxon>
        <taxon>Larroussius</taxon>
    </lineage>
</organism>
<feature type="compositionally biased region" description="Polar residues" evidence="1">
    <location>
        <begin position="337"/>
        <end position="362"/>
    </location>
</feature>
<name>A0A6B2EJL6_9DIPT</name>
<feature type="region of interest" description="Disordered" evidence="1">
    <location>
        <begin position="315"/>
        <end position="399"/>
    </location>
</feature>
<feature type="compositionally biased region" description="Basic and acidic residues" evidence="1">
    <location>
        <begin position="957"/>
        <end position="967"/>
    </location>
</feature>
<dbReference type="CDD" id="cd14037">
    <property type="entry name" value="STKc_NAK_like"/>
    <property type="match status" value="1"/>
</dbReference>
<dbReference type="SMART" id="SM00220">
    <property type="entry name" value="S_TKc"/>
    <property type="match status" value="1"/>
</dbReference>
<feature type="compositionally biased region" description="Polar residues" evidence="1">
    <location>
        <begin position="632"/>
        <end position="660"/>
    </location>
</feature>
<dbReference type="EMBL" id="GIFK01004435">
    <property type="protein sequence ID" value="NBJ62138.1"/>
    <property type="molecule type" value="Transcribed_RNA"/>
</dbReference>
<dbReference type="GO" id="GO:0004672">
    <property type="term" value="F:protein kinase activity"/>
    <property type="evidence" value="ECO:0007669"/>
    <property type="project" value="InterPro"/>
</dbReference>
<dbReference type="Pfam" id="PF00069">
    <property type="entry name" value="Pkinase"/>
    <property type="match status" value="1"/>
</dbReference>
<protein>
    <submittedName>
        <fullName evidence="3">Putative serine/threonine-protein kinase hsl1</fullName>
    </submittedName>
</protein>
<dbReference type="Gene3D" id="1.10.510.10">
    <property type="entry name" value="Transferase(Phosphotransferase) domain 1"/>
    <property type="match status" value="1"/>
</dbReference>
<keyword evidence="3" id="KW-0418">Kinase</keyword>
<dbReference type="InterPro" id="IPR011009">
    <property type="entry name" value="Kinase-like_dom_sf"/>
</dbReference>
<evidence type="ECO:0000259" key="2">
    <source>
        <dbReference type="PROSITE" id="PS50011"/>
    </source>
</evidence>
<feature type="compositionally biased region" description="Basic and acidic residues" evidence="1">
    <location>
        <begin position="841"/>
        <end position="854"/>
    </location>
</feature>
<feature type="domain" description="Protein kinase" evidence="2">
    <location>
        <begin position="37"/>
        <end position="303"/>
    </location>
</feature>
<accession>A0A6B2EJL6</accession>
<feature type="compositionally biased region" description="Polar residues" evidence="1">
    <location>
        <begin position="575"/>
        <end position="587"/>
    </location>
</feature>
<dbReference type="PROSITE" id="PS50011">
    <property type="entry name" value="PROTEIN_KINASE_DOM"/>
    <property type="match status" value="1"/>
</dbReference>
<feature type="region of interest" description="Disordered" evidence="1">
    <location>
        <begin position="940"/>
        <end position="990"/>
    </location>
</feature>
<dbReference type="SUPFAM" id="SSF56112">
    <property type="entry name" value="Protein kinase-like (PK-like)"/>
    <property type="match status" value="1"/>
</dbReference>
<feature type="region of interest" description="Disordered" evidence="1">
    <location>
        <begin position="733"/>
        <end position="765"/>
    </location>
</feature>
<evidence type="ECO:0000313" key="3">
    <source>
        <dbReference type="EMBL" id="NBJ62138.1"/>
    </source>
</evidence>
<dbReference type="PANTHER" id="PTHR47907:SF5">
    <property type="entry name" value="AP2 ASSOCIATED KINASE 1"/>
    <property type="match status" value="1"/>
</dbReference>
<feature type="compositionally biased region" description="Basic and acidic residues" evidence="1">
    <location>
        <begin position="326"/>
        <end position="336"/>
    </location>
</feature>
<reference evidence="3" key="1">
    <citation type="submission" date="2019-10" db="EMBL/GenBank/DDBJ databases">
        <title>Short sand fly seasons in Tbilisi, Georgia, hinder development of host immunity to saliva of the visceral leishmaniasis vector Phlebotomus kandelakii.</title>
        <authorList>
            <person name="Oliveira F."/>
            <person name="Giorgobiani E."/>
            <person name="Guimaraes-Costa A.B."/>
            <person name="Abdeladhim M."/>
            <person name="Oristian J."/>
            <person name="Tskhvaradze L."/>
            <person name="Tsertsvadze N."/>
            <person name="Zakalashvili M."/>
            <person name="Valenzuela J.G."/>
            <person name="Kamhawi S."/>
        </authorList>
    </citation>
    <scope>NUCLEOTIDE SEQUENCE</scope>
    <source>
        <strain evidence="3">Wild-capture in Tbilisi</strain>
        <tissue evidence="3">Salivary glands</tissue>
    </source>
</reference>
<dbReference type="InterPro" id="IPR000719">
    <property type="entry name" value="Prot_kinase_dom"/>
</dbReference>
<proteinExistence type="predicted"/>
<dbReference type="GO" id="GO:0005524">
    <property type="term" value="F:ATP binding"/>
    <property type="evidence" value="ECO:0007669"/>
    <property type="project" value="InterPro"/>
</dbReference>
<feature type="compositionally biased region" description="Basic and acidic residues" evidence="1">
    <location>
        <begin position="755"/>
        <end position="765"/>
    </location>
</feature>